<feature type="compositionally biased region" description="Polar residues" evidence="1">
    <location>
        <begin position="594"/>
        <end position="614"/>
    </location>
</feature>
<proteinExistence type="predicted"/>
<dbReference type="EMBL" id="KN880924">
    <property type="protein sequence ID" value="KIY61521.1"/>
    <property type="molecule type" value="Genomic_DNA"/>
</dbReference>
<evidence type="ECO:0000313" key="2">
    <source>
        <dbReference type="EMBL" id="KIY61521.1"/>
    </source>
</evidence>
<evidence type="ECO:0000256" key="1">
    <source>
        <dbReference type="SAM" id="MobiDB-lite"/>
    </source>
</evidence>
<name>A0A0D7AW63_9AGAR</name>
<feature type="region of interest" description="Disordered" evidence="1">
    <location>
        <begin position="1017"/>
        <end position="1047"/>
    </location>
</feature>
<feature type="region of interest" description="Disordered" evidence="1">
    <location>
        <begin position="653"/>
        <end position="754"/>
    </location>
</feature>
<dbReference type="AlphaFoldDB" id="A0A0D7AW63"/>
<keyword evidence="3" id="KW-1185">Reference proteome</keyword>
<evidence type="ECO:0000313" key="3">
    <source>
        <dbReference type="Proteomes" id="UP000054007"/>
    </source>
</evidence>
<protein>
    <submittedName>
        <fullName evidence="2">Uncharacterized protein</fullName>
    </submittedName>
</protein>
<feature type="compositionally biased region" description="Polar residues" evidence="1">
    <location>
        <begin position="688"/>
        <end position="699"/>
    </location>
</feature>
<feature type="compositionally biased region" description="Polar residues" evidence="1">
    <location>
        <begin position="1030"/>
        <end position="1039"/>
    </location>
</feature>
<reference evidence="2 3" key="1">
    <citation type="journal article" date="2015" name="Fungal Genet. Biol.">
        <title>Evolution of novel wood decay mechanisms in Agaricales revealed by the genome sequences of Fistulina hepatica and Cylindrobasidium torrendii.</title>
        <authorList>
            <person name="Floudas D."/>
            <person name="Held B.W."/>
            <person name="Riley R."/>
            <person name="Nagy L.G."/>
            <person name="Koehler G."/>
            <person name="Ransdell A.S."/>
            <person name="Younus H."/>
            <person name="Chow J."/>
            <person name="Chiniquy J."/>
            <person name="Lipzen A."/>
            <person name="Tritt A."/>
            <person name="Sun H."/>
            <person name="Haridas S."/>
            <person name="LaButti K."/>
            <person name="Ohm R.A."/>
            <person name="Kues U."/>
            <person name="Blanchette R.A."/>
            <person name="Grigoriev I.V."/>
            <person name="Minto R.E."/>
            <person name="Hibbett D.S."/>
        </authorList>
    </citation>
    <scope>NUCLEOTIDE SEQUENCE [LARGE SCALE GENOMIC DNA]</scope>
    <source>
        <strain evidence="2 3">FP15055 ss-10</strain>
    </source>
</reference>
<accession>A0A0D7AW63</accession>
<sequence length="1094" mass="121113">MRIHHSAEPKERSALLRAIERPGPLPPFADFAIPGDFEECGILPPTTTFSHAPEYFAIGLNALCSVPSPSPTLVRYELRINQNFALEFWSPNACTGRNSVDWKFRPFFPGSRPSLELGEPLPHSGMFATGTQGRFDYTLVPQVFEAERPWRGFILCSHAAGAAGPDRPLAFPEYLSVLDSLSSDDKELSALGSLGTPLLACLLLRAKELRETGPRNSDKDFMELADKLVFAELVARHGSLMARMKELTAFCRFAEIYPPQGLRAWLAGSPRKELTSPSPFAVPQFVGCWAHQASQAEFTFLVHARVPVYVIGMLGKDANVPRLTQAYRLDRELEQYLCRDRVNRVGSQSLRPANIPERILRDQSHEIRLIDDLGTQAQQTSIRVRTIDKQLPYELSTRGQPKRVEGENLVLELKPVGRYGKDELLPVPSASLYKLDDQTTECFRAPAVSNEKQGGAWEGWMETDEDPRPPGEREGRILILLSGKRSWESALENPGALALYDRQNKRRMIVYSPYKKVQGQCWKAELFGMPAPFLTRVRENVGLAGKKSYSTAKDSPSAWVYFMLVSCAHQQHYFQGLPPIASTLRSAETTIRGSTSSLQIGRQLSPRNSSSQAAYSARKDPWGQDEPMGVLVYEEQKEVDYGLDEDVIMEATTASSSRALTPDPPPAFTTGAPSKGDQVMNEIPLASYPNSVGLPQNRYQHGAEKAKRSQGARPAQKTVAPESSRQDGTGSPPSKSTSSPAAASSAAKELGTGRQAEAREPLFVAVYGYPQELQLNRLSIKNAYALLNSLFCRSKEGGSCAIDRIVIARLAAVEECEILVETRRHSSAGTLLGTIQLAQWPIPREPGEPESGHLRAKAILHDRFENAWRRAESAPQWRDSQMVILKLPTYPSFLCLFDKDPECDVSRLPTLGLGEVTTEEIRKTSRAQGIQRVWRGSSLDCSILESDMCPGGQFVLHMQKGFADEQMVEGAKPTARGRAGGRRRQLEAALENVARNQEAIERGLGVRINMALSQAITQDDSATRSETHLRGSNATSTPRPTLEARMQDEEARVGRNRLAEGLGVNMPGTGVSRTLEERLGEGTREQKRRRLTQD</sequence>
<organism evidence="2 3">
    <name type="scientific">Cylindrobasidium torrendii FP15055 ss-10</name>
    <dbReference type="NCBI Taxonomy" id="1314674"/>
    <lineage>
        <taxon>Eukaryota</taxon>
        <taxon>Fungi</taxon>
        <taxon>Dikarya</taxon>
        <taxon>Basidiomycota</taxon>
        <taxon>Agaricomycotina</taxon>
        <taxon>Agaricomycetes</taxon>
        <taxon>Agaricomycetidae</taxon>
        <taxon>Agaricales</taxon>
        <taxon>Marasmiineae</taxon>
        <taxon>Physalacriaceae</taxon>
        <taxon>Cylindrobasidium</taxon>
    </lineage>
</organism>
<feature type="region of interest" description="Disordered" evidence="1">
    <location>
        <begin position="594"/>
        <end position="626"/>
    </location>
</feature>
<gene>
    <name evidence="2" type="ORF">CYLTODRAFT_415374</name>
</gene>
<dbReference type="OrthoDB" id="3066419at2759"/>
<feature type="compositionally biased region" description="Low complexity" evidence="1">
    <location>
        <begin position="728"/>
        <end position="748"/>
    </location>
</feature>
<dbReference type="Proteomes" id="UP000054007">
    <property type="component" value="Unassembled WGS sequence"/>
</dbReference>